<protein>
    <recommendedName>
        <fullName evidence="4">VWFA domain-containing protein</fullName>
    </recommendedName>
</protein>
<dbReference type="Proteomes" id="UP000092626">
    <property type="component" value="Unassembled WGS sequence"/>
</dbReference>
<keyword evidence="1" id="KW-1133">Transmembrane helix</keyword>
<dbReference type="RefSeq" id="WP_065237960.1">
    <property type="nucleotide sequence ID" value="NZ_JTJR01000043.1"/>
</dbReference>
<evidence type="ECO:0000313" key="3">
    <source>
        <dbReference type="Proteomes" id="UP000092626"/>
    </source>
</evidence>
<dbReference type="STRING" id="505345.QV06_09715"/>
<comment type="caution">
    <text evidence="2">The sequence shown here is derived from an EMBL/GenBank/DDBJ whole genome shotgun (WGS) entry which is preliminary data.</text>
</comment>
<dbReference type="Gene3D" id="3.40.50.410">
    <property type="entry name" value="von Willebrand factor, type A domain"/>
    <property type="match status" value="1"/>
</dbReference>
<keyword evidence="1" id="KW-0472">Membrane</keyword>
<evidence type="ECO:0000256" key="1">
    <source>
        <dbReference type="SAM" id="Phobius"/>
    </source>
</evidence>
<proteinExistence type="predicted"/>
<dbReference type="AlphaFoldDB" id="A0A1A7PLV6"/>
<evidence type="ECO:0000313" key="2">
    <source>
        <dbReference type="EMBL" id="OBX03518.1"/>
    </source>
</evidence>
<dbReference type="SUPFAM" id="SSF53300">
    <property type="entry name" value="vWA-like"/>
    <property type="match status" value="1"/>
</dbReference>
<accession>A0A1A7PLV6</accession>
<sequence>MQRLARFTIQQEHNNAIQLLSHYDELIAIIMRHLPPSTATLFARPEIKEEGKIVEWYSDLQGQPYLLKNSITDQQKLSSIQPLIESRLNAIKQLTQTLSQQGHITPQQSNLLTQLIDGASHDTKQIYIINNDPVIVGWGVGKKPATPPPIPPVSPASHRWCWWLLPLLLLLLGLLFWWFYLHKTSKDTQPIKEETVITEPENKPVIQEPPPPPKVCRQKLTPAEAPQLAVIFNNASGMRYTIKESIQTIRQFDEYLKHHHVSQERINYMFRKPNRSDAAKIAFNQLLPAIDPAIDISLVELKSCLSRSPTKSATTSHGIFNFDQRKNLAKKINQMKIRNHRVPGTPLYEGLEKALSMVDGVNREAFILLISEGNGDCTNRDICQLITQEAQKRPKLKINIVGINRTWDGDSCLSAITNGQMLDTEVQNTQELTELINQSLKKVTTEEVCE</sequence>
<feature type="transmembrane region" description="Helical" evidence="1">
    <location>
        <begin position="160"/>
        <end position="180"/>
    </location>
</feature>
<organism evidence="2 3">
    <name type="scientific">Gallibacterium genomosp. 3</name>
    <dbReference type="NCBI Taxonomy" id="505345"/>
    <lineage>
        <taxon>Bacteria</taxon>
        <taxon>Pseudomonadati</taxon>
        <taxon>Pseudomonadota</taxon>
        <taxon>Gammaproteobacteria</taxon>
        <taxon>Pasteurellales</taxon>
        <taxon>Pasteurellaceae</taxon>
        <taxon>Gallibacterium</taxon>
    </lineage>
</organism>
<gene>
    <name evidence="2" type="ORF">QV06_09715</name>
</gene>
<dbReference type="InterPro" id="IPR036465">
    <property type="entry name" value="vWFA_dom_sf"/>
</dbReference>
<evidence type="ECO:0008006" key="4">
    <source>
        <dbReference type="Google" id="ProtNLM"/>
    </source>
</evidence>
<name>A0A1A7PLV6_9PAST</name>
<dbReference type="PATRIC" id="fig|505345.6.peg.1975"/>
<dbReference type="EMBL" id="JTJR01000043">
    <property type="protein sequence ID" value="OBX03518.1"/>
    <property type="molecule type" value="Genomic_DNA"/>
</dbReference>
<reference evidence="2 3" key="1">
    <citation type="submission" date="2014-11" db="EMBL/GenBank/DDBJ databases">
        <title>Pan-genome of Gallibacterium spp.</title>
        <authorList>
            <person name="Kudirkiene E."/>
            <person name="Bojesen A.M."/>
        </authorList>
    </citation>
    <scope>NUCLEOTIDE SEQUENCE [LARGE SCALE GENOMIC DNA]</scope>
    <source>
        <strain evidence="2 3">59/S3/89</strain>
    </source>
</reference>
<keyword evidence="1" id="KW-0812">Transmembrane</keyword>